<evidence type="ECO:0000256" key="2">
    <source>
        <dbReference type="ARBA" id="ARBA00022676"/>
    </source>
</evidence>
<dbReference type="EC" id="2.4.-.-" evidence="8"/>
<evidence type="ECO:0000313" key="8">
    <source>
        <dbReference type="EMBL" id="CAG4885558.1"/>
    </source>
</evidence>
<dbReference type="InterPro" id="IPR050256">
    <property type="entry name" value="Glycosyltransferase_2"/>
</dbReference>
<accession>A0ABM8TX23</accession>
<sequence>MLGVKASRADDPFMKTLTAIAFYKGMKWMGVDLVENHADCRLMSARALLNLSKFPEYVLFLRGLQPLLHGRISTVKYDLAPRLAGKSKYGLKKMLGLALNGITSFSTTPLRLISWTGALVFVVSLLFAVAALGKALSGETLPGWASITVPLYLLGGLIMLSIGVTGEYVGKIYMEVKHRPRFLIDEVAHIESRLDE</sequence>
<keyword evidence="4 7" id="KW-0812">Transmembrane</keyword>
<comment type="subcellular location">
    <subcellularLocation>
        <location evidence="1">Membrane</location>
        <topology evidence="1">Multi-pass membrane protein</topology>
    </subcellularLocation>
</comment>
<evidence type="ECO:0000256" key="1">
    <source>
        <dbReference type="ARBA" id="ARBA00004141"/>
    </source>
</evidence>
<reference evidence="8 9" key="1">
    <citation type="submission" date="2021-04" db="EMBL/GenBank/DDBJ databases">
        <authorList>
            <person name="Vanwijnsberghe S."/>
        </authorList>
    </citation>
    <scope>NUCLEOTIDE SEQUENCE [LARGE SCALE GENOMIC DNA]</scope>
    <source>
        <strain evidence="8 9">LMG 32171</strain>
    </source>
</reference>
<keyword evidence="9" id="KW-1185">Reference proteome</keyword>
<evidence type="ECO:0000313" key="9">
    <source>
        <dbReference type="Proteomes" id="UP000789752"/>
    </source>
</evidence>
<evidence type="ECO:0000256" key="7">
    <source>
        <dbReference type="SAM" id="Phobius"/>
    </source>
</evidence>
<dbReference type="PANTHER" id="PTHR48090:SF1">
    <property type="entry name" value="PROPHAGE BACTOPRENOL GLUCOSYL TRANSFERASE HOMOLOG"/>
    <property type="match status" value="1"/>
</dbReference>
<evidence type="ECO:0000256" key="3">
    <source>
        <dbReference type="ARBA" id="ARBA00022679"/>
    </source>
</evidence>
<evidence type="ECO:0000256" key="6">
    <source>
        <dbReference type="ARBA" id="ARBA00023136"/>
    </source>
</evidence>
<protein>
    <submittedName>
        <fullName evidence="8">Glycosyltransferase YkoT</fullName>
        <ecNumber evidence="8">2.4.-.-</ecNumber>
    </submittedName>
</protein>
<gene>
    <name evidence="8" type="primary">ykoT</name>
    <name evidence="8" type="ORF">R54767_00035</name>
</gene>
<feature type="transmembrane region" description="Helical" evidence="7">
    <location>
        <begin position="112"/>
        <end position="132"/>
    </location>
</feature>
<evidence type="ECO:0000256" key="4">
    <source>
        <dbReference type="ARBA" id="ARBA00022692"/>
    </source>
</evidence>
<dbReference type="EMBL" id="CAJQYY010000001">
    <property type="protein sequence ID" value="CAG4885558.1"/>
    <property type="molecule type" value="Genomic_DNA"/>
</dbReference>
<keyword evidence="5 7" id="KW-1133">Transmembrane helix</keyword>
<feature type="transmembrane region" description="Helical" evidence="7">
    <location>
        <begin position="144"/>
        <end position="169"/>
    </location>
</feature>
<evidence type="ECO:0000256" key="5">
    <source>
        <dbReference type="ARBA" id="ARBA00022989"/>
    </source>
</evidence>
<proteinExistence type="predicted"/>
<organism evidence="8 9">
    <name type="scientific">Paraburkholderia gardini</name>
    <dbReference type="NCBI Taxonomy" id="2823469"/>
    <lineage>
        <taxon>Bacteria</taxon>
        <taxon>Pseudomonadati</taxon>
        <taxon>Pseudomonadota</taxon>
        <taxon>Betaproteobacteria</taxon>
        <taxon>Burkholderiales</taxon>
        <taxon>Burkholderiaceae</taxon>
        <taxon>Paraburkholderia</taxon>
    </lineage>
</organism>
<keyword evidence="2 8" id="KW-0328">Glycosyltransferase</keyword>
<keyword evidence="3 8" id="KW-0808">Transferase</keyword>
<dbReference type="PANTHER" id="PTHR48090">
    <property type="entry name" value="UNDECAPRENYL-PHOSPHATE 4-DEOXY-4-FORMAMIDO-L-ARABINOSE TRANSFERASE-RELATED"/>
    <property type="match status" value="1"/>
</dbReference>
<keyword evidence="6 7" id="KW-0472">Membrane</keyword>
<dbReference type="Proteomes" id="UP000789752">
    <property type="component" value="Unassembled WGS sequence"/>
</dbReference>
<dbReference type="GO" id="GO:0016757">
    <property type="term" value="F:glycosyltransferase activity"/>
    <property type="evidence" value="ECO:0007669"/>
    <property type="project" value="UniProtKB-KW"/>
</dbReference>
<comment type="caution">
    <text evidence="8">The sequence shown here is derived from an EMBL/GenBank/DDBJ whole genome shotgun (WGS) entry which is preliminary data.</text>
</comment>
<name>A0ABM8TX23_9BURK</name>